<feature type="region of interest" description="Disordered" evidence="1">
    <location>
        <begin position="565"/>
        <end position="648"/>
    </location>
</feature>
<accession>A0A7S3BGC4</accession>
<feature type="compositionally biased region" description="Basic and acidic residues" evidence="1">
    <location>
        <begin position="614"/>
        <end position="634"/>
    </location>
</feature>
<organism evidence="2">
    <name type="scientific">Prasinoderma singulare</name>
    <dbReference type="NCBI Taxonomy" id="676789"/>
    <lineage>
        <taxon>Eukaryota</taxon>
        <taxon>Viridiplantae</taxon>
        <taxon>Prasinodermophyta</taxon>
        <taxon>Prasinodermophyceae</taxon>
        <taxon>Prasinodermales</taxon>
        <taxon>Prasinodermaceae</taxon>
        <taxon>Prasinoderma</taxon>
    </lineage>
</organism>
<sequence length="746" mass="78828">MTPDGAKVALRDGDGVVPALFYWLWRKNSKGRTYAAARVADTVAYDEDHGSAAIGWFFTSHRDPSTLLRKARANTTAAQLSKQFGRGAKAAGARGEPCDVAAYYLYTKEREGDAVGSGDAALGVEFLDKRGVVAFLKETAAGRRPGGKEAILQRYVVPKGGREAVVRATWSPQMCLLERRAALAPLGDVRRYARYERCATFGAPEHTTESAPLAGALLATRVQAACNAAAEHVRDAAACAGGVCYDVARMVLHFKLAEDDSLWLINCSSIRMAPMQDIARTHPLRQAHVDLARPLRLRPLELDFETTVHTDETHARQADASLASSICRLEGSIAKRKGSKAAAGKNAALGVGAEVGAFVCPACCGAFRPEERCEVTHKAAMALWGDGGGGIGDDAGGVQGWDTLSDFSAEGESEVAALPVPPALQRAVPRLTAEKFAVMRYDPTFLYRTMSVCTSCCLACNEAAMEALAKENPAVASAHDGRIHASARDGANSALRALAAVWNANKDVVRPRSQGAHEGCAPMSPQQRPWTVGGLSSGTAGTVGTAAALRAGFGSGRTSGLQRFAVGRRNLVRPDGAPPGRLARQRAPAPRQRAVPKELDARMRRLMRPTSSAEGRRRAREAAVRGEGDEDAKGRWAAPADAHTRQEGACTQRLVDKVAAAKGIYAAGEAERTQYLGAAKAKLYSRTSPQQPPRARTAPTAPSAVARGLGGLLDAAAAGESPEELTSHEKAFLAEVTAGDGEAVAL</sequence>
<proteinExistence type="predicted"/>
<protein>
    <submittedName>
        <fullName evidence="2">Uncharacterized protein</fullName>
    </submittedName>
</protein>
<reference evidence="2" key="1">
    <citation type="submission" date="2021-01" db="EMBL/GenBank/DDBJ databases">
        <authorList>
            <person name="Corre E."/>
            <person name="Pelletier E."/>
            <person name="Niang G."/>
            <person name="Scheremetjew M."/>
            <person name="Finn R."/>
            <person name="Kale V."/>
            <person name="Holt S."/>
            <person name="Cochrane G."/>
            <person name="Meng A."/>
            <person name="Brown T."/>
            <person name="Cohen L."/>
        </authorList>
    </citation>
    <scope>NUCLEOTIDE SEQUENCE</scope>
    <source>
        <strain evidence="2">RCC927</strain>
    </source>
</reference>
<gene>
    <name evidence="2" type="ORF">PSIN1315_LOCUS4038</name>
</gene>
<dbReference type="AlphaFoldDB" id="A0A7S3BGC4"/>
<evidence type="ECO:0000313" key="2">
    <source>
        <dbReference type="EMBL" id="CAE0132604.1"/>
    </source>
</evidence>
<name>A0A7S3BGC4_9VIRI</name>
<evidence type="ECO:0000256" key="1">
    <source>
        <dbReference type="SAM" id="MobiDB-lite"/>
    </source>
</evidence>
<feature type="compositionally biased region" description="Low complexity" evidence="1">
    <location>
        <begin position="578"/>
        <end position="593"/>
    </location>
</feature>
<dbReference type="EMBL" id="HBHY01006261">
    <property type="protein sequence ID" value="CAE0132604.1"/>
    <property type="molecule type" value="Transcribed_RNA"/>
</dbReference>